<protein>
    <recommendedName>
        <fullName evidence="3">AAA family ATPase</fullName>
    </recommendedName>
</protein>
<dbReference type="InterPro" id="IPR027417">
    <property type="entry name" value="P-loop_NTPase"/>
</dbReference>
<dbReference type="RefSeq" id="WP_118170372.1">
    <property type="nucleotide sequence ID" value="NZ_CAXVNX010000009.1"/>
</dbReference>
<evidence type="ECO:0008006" key="3">
    <source>
        <dbReference type="Google" id="ProtNLM"/>
    </source>
</evidence>
<organism evidence="1 2">
    <name type="scientific">Phocaeicola vulgatus</name>
    <name type="common">Bacteroides vulgatus</name>
    <dbReference type="NCBI Taxonomy" id="821"/>
    <lineage>
        <taxon>Bacteria</taxon>
        <taxon>Pseudomonadati</taxon>
        <taxon>Bacteroidota</taxon>
        <taxon>Bacteroidia</taxon>
        <taxon>Bacteroidales</taxon>
        <taxon>Bacteroidaceae</taxon>
        <taxon>Phocaeicola</taxon>
    </lineage>
</organism>
<dbReference type="EMBL" id="QSJM01000004">
    <property type="protein sequence ID" value="RHD84910.1"/>
    <property type="molecule type" value="Genomic_DNA"/>
</dbReference>
<name>A0A414HHP1_PHOVU</name>
<dbReference type="AlphaFoldDB" id="A0A414HHP1"/>
<dbReference type="SUPFAM" id="SSF52540">
    <property type="entry name" value="P-loop containing nucleoside triphosphate hydrolases"/>
    <property type="match status" value="1"/>
</dbReference>
<proteinExistence type="predicted"/>
<accession>A0A414HHP1</accession>
<dbReference type="Pfam" id="PF13481">
    <property type="entry name" value="AAA_25"/>
    <property type="match status" value="1"/>
</dbReference>
<dbReference type="Proteomes" id="UP000283429">
    <property type="component" value="Unassembled WGS sequence"/>
</dbReference>
<evidence type="ECO:0000313" key="2">
    <source>
        <dbReference type="Proteomes" id="UP000283429"/>
    </source>
</evidence>
<evidence type="ECO:0000313" key="1">
    <source>
        <dbReference type="EMBL" id="RHD84910.1"/>
    </source>
</evidence>
<gene>
    <name evidence="1" type="ORF">DW783_02680</name>
</gene>
<dbReference type="Gene3D" id="3.40.50.300">
    <property type="entry name" value="P-loop containing nucleotide triphosphate hydrolases"/>
    <property type="match status" value="1"/>
</dbReference>
<reference evidence="1 2" key="1">
    <citation type="submission" date="2018-08" db="EMBL/GenBank/DDBJ databases">
        <title>A genome reference for cultivated species of the human gut microbiota.</title>
        <authorList>
            <person name="Zou Y."/>
            <person name="Xue W."/>
            <person name="Luo G."/>
        </authorList>
    </citation>
    <scope>NUCLEOTIDE SEQUENCE [LARGE SCALE GENOMIC DNA]</scope>
    <source>
        <strain evidence="1 2">AM30-40</strain>
    </source>
</reference>
<sequence>MAANCIGWQGKEVLMSEATKKILNDFTAKVDKDPFEIDVTTVYPELNYAISINGIGCMPLGDIQGIKAKAKQGKTLTESVFMAAILIGRCLGITSNVTNAKVLFFDTEQHQRSTAKVVERVHKLCGWDVHKNYDNFSAFSLRSMDIKERLPYILKKIAAKKPHVVFIDGCRDLLHDFNNIEESSNVINTLMKASEECNTAIVNVLHTNKGKEDSNMRGHLGTELLNKCSDVWEVKKDGLIFKVEETDCRNIPTDNWCFTLDESGIPIQLDIEPELSKEEIQMNKMKENFCFILAGQKSLSYTSLSTEYSELTGLKTPTSNRHIGMAVKAGIIQKGNDNNYRLL</sequence>
<comment type="caution">
    <text evidence="1">The sequence shown here is derived from an EMBL/GenBank/DDBJ whole genome shotgun (WGS) entry which is preliminary data.</text>
</comment>